<dbReference type="AlphaFoldDB" id="A0A7S3P6K3"/>
<dbReference type="InterPro" id="IPR036291">
    <property type="entry name" value="NAD(P)-bd_dom_sf"/>
</dbReference>
<keyword evidence="2" id="KW-0732">Signal</keyword>
<evidence type="ECO:0000256" key="2">
    <source>
        <dbReference type="SAM" id="SignalP"/>
    </source>
</evidence>
<dbReference type="Gene3D" id="3.40.50.720">
    <property type="entry name" value="NAD(P)-binding Rossmann-like Domain"/>
    <property type="match status" value="1"/>
</dbReference>
<gene>
    <name evidence="3" type="ORF">ACOF00016_LOCUS4920</name>
</gene>
<feature type="signal peptide" evidence="2">
    <location>
        <begin position="1"/>
        <end position="25"/>
    </location>
</feature>
<comment type="similarity">
    <text evidence="1">Belongs to the short-chain dehydrogenases/reductases (SDR) family.</text>
</comment>
<dbReference type="PRINTS" id="PR00080">
    <property type="entry name" value="SDRFAMILY"/>
</dbReference>
<dbReference type="InterPro" id="IPR020904">
    <property type="entry name" value="Sc_DH/Rdtase_CS"/>
</dbReference>
<dbReference type="PANTHER" id="PTHR43313:SF1">
    <property type="entry name" value="3BETA-HYDROXYSTEROID DEHYDROGENASE DHS-16"/>
    <property type="match status" value="1"/>
</dbReference>
<dbReference type="EMBL" id="HBIM01005787">
    <property type="protein sequence ID" value="CAE0407093.1"/>
    <property type="molecule type" value="Transcribed_RNA"/>
</dbReference>
<organism evidence="3">
    <name type="scientific">Amphora coffeiformis</name>
    <dbReference type="NCBI Taxonomy" id="265554"/>
    <lineage>
        <taxon>Eukaryota</taxon>
        <taxon>Sar</taxon>
        <taxon>Stramenopiles</taxon>
        <taxon>Ochrophyta</taxon>
        <taxon>Bacillariophyta</taxon>
        <taxon>Bacillariophyceae</taxon>
        <taxon>Bacillariophycidae</taxon>
        <taxon>Thalassiophysales</taxon>
        <taxon>Catenulaceae</taxon>
        <taxon>Amphora</taxon>
    </lineage>
</organism>
<dbReference type="Pfam" id="PF00106">
    <property type="entry name" value="adh_short"/>
    <property type="match status" value="1"/>
</dbReference>
<dbReference type="PANTHER" id="PTHR43313">
    <property type="entry name" value="SHORT-CHAIN DEHYDROGENASE/REDUCTASE FAMILY 9C"/>
    <property type="match status" value="1"/>
</dbReference>
<dbReference type="PRINTS" id="PR00081">
    <property type="entry name" value="GDHRDH"/>
</dbReference>
<accession>A0A7S3P6K3</accession>
<dbReference type="SUPFAM" id="SSF51735">
    <property type="entry name" value="NAD(P)-binding Rossmann-fold domains"/>
    <property type="match status" value="1"/>
</dbReference>
<evidence type="ECO:0000313" key="3">
    <source>
        <dbReference type="EMBL" id="CAE0407093.1"/>
    </source>
</evidence>
<reference evidence="3" key="1">
    <citation type="submission" date="2021-01" db="EMBL/GenBank/DDBJ databases">
        <authorList>
            <person name="Corre E."/>
            <person name="Pelletier E."/>
            <person name="Niang G."/>
            <person name="Scheremetjew M."/>
            <person name="Finn R."/>
            <person name="Kale V."/>
            <person name="Holt S."/>
            <person name="Cochrane G."/>
            <person name="Meng A."/>
            <person name="Brown T."/>
            <person name="Cohen L."/>
        </authorList>
    </citation>
    <scope>NUCLEOTIDE SEQUENCE</scope>
    <source>
        <strain evidence="3">CCMP127</strain>
    </source>
</reference>
<feature type="chain" id="PRO_5031118756" evidence="2">
    <location>
        <begin position="26"/>
        <end position="370"/>
    </location>
</feature>
<dbReference type="GO" id="GO:0016491">
    <property type="term" value="F:oxidoreductase activity"/>
    <property type="evidence" value="ECO:0007669"/>
    <property type="project" value="TreeGrafter"/>
</dbReference>
<name>A0A7S3P6K3_9STRA</name>
<evidence type="ECO:0000256" key="1">
    <source>
        <dbReference type="RuleBase" id="RU000363"/>
    </source>
</evidence>
<proteinExistence type="inferred from homology"/>
<sequence length="370" mass="40638">MSAFLSGAILALVTLMALFLAPEQSLFESLAAHTFPTTHPSKSQQVAVFVTGCSSGIGRHAAQYLATRGYDVFATVRRETDVSALLQQAGDTTTTTTTTIQQRIHPIICDVTDMEQIQQARETVSQWLSSSDESATNHSQKDRIFGGIVNNAGIVSPLVMLQNMPMEDMQNVLQVNLFGPFRVYQTFLPLIRQYKGRILNVGSVSGIVARPFRGSYTVSKFALEAFSDTIRQELMLEDISVSMINPGYIQTEFASKSTKSTHEKYGAPAERDDLTADQRKLLEAFEAKYVTSLNEAPTPLATSQAILHALADPKPRTRYFPGSVGMGNVPAWILPKLRQLLPDRILDKIAVKATASQDQASEYGTEEIAK</sequence>
<dbReference type="InterPro" id="IPR002347">
    <property type="entry name" value="SDR_fam"/>
</dbReference>
<protein>
    <submittedName>
        <fullName evidence="3">Uncharacterized protein</fullName>
    </submittedName>
</protein>
<dbReference type="GO" id="GO:0008202">
    <property type="term" value="P:steroid metabolic process"/>
    <property type="evidence" value="ECO:0007669"/>
    <property type="project" value="TreeGrafter"/>
</dbReference>
<dbReference type="PROSITE" id="PS00061">
    <property type="entry name" value="ADH_SHORT"/>
    <property type="match status" value="1"/>
</dbReference>